<dbReference type="RefSeq" id="WP_034221053.1">
    <property type="nucleotide sequence ID" value="NZ_AVCJ01000003.1"/>
</dbReference>
<sequence>MSELAPWQQRIFDQAAGSAAEGRLGHALLLLGPALMGKREVALRLSRRLLCATPAADGQACGSCRGCRLFQAGNHPDFKHVSFMPNDKGDKLRSEIVVDQMRALGHWFSLTPQMGGAQVALVEPAHALNTAAANALLKTLEEPSPGRYLLLVTDQPARLPATIRSRCQRLEFRTPSREESAAWLAARGHGPQARERALDAARGHPGLAAEWLDEGRLALRNEVMAELGAVAEGRRAPVETASAWLGDELAPLRLRFAAEAVLDGLSHRLAGTPDPGLTLPEDFPKLSAWFDATNRLRSQLALPALRHDLALAGLLLEWRSMFKDTTRTRAGR</sequence>
<dbReference type="GO" id="GO:0009360">
    <property type="term" value="C:DNA polymerase III complex"/>
    <property type="evidence" value="ECO:0007669"/>
    <property type="project" value="TreeGrafter"/>
</dbReference>
<comment type="caution">
    <text evidence="4">The sequence shown here is derived from an EMBL/GenBank/DDBJ whole genome shotgun (WGS) entry which is preliminary data.</text>
</comment>
<dbReference type="PANTHER" id="PTHR11669:SF8">
    <property type="entry name" value="DNA POLYMERASE III SUBUNIT DELTA"/>
    <property type="match status" value="1"/>
</dbReference>
<dbReference type="NCBIfam" id="TIGR00678">
    <property type="entry name" value="holB"/>
    <property type="match status" value="1"/>
</dbReference>
<keyword evidence="2" id="KW-0808">Transferase</keyword>
<evidence type="ECO:0000256" key="3">
    <source>
        <dbReference type="ARBA" id="ARBA00049244"/>
    </source>
</evidence>
<dbReference type="InterPro" id="IPR050238">
    <property type="entry name" value="DNA_Rep/Repair_Clamp_Loader"/>
</dbReference>
<dbReference type="EC" id="2.7.7.7" evidence="1"/>
<accession>A0A087MKR3</accession>
<dbReference type="GO" id="GO:0008408">
    <property type="term" value="F:3'-5' exonuclease activity"/>
    <property type="evidence" value="ECO:0007669"/>
    <property type="project" value="InterPro"/>
</dbReference>
<keyword evidence="5" id="KW-1185">Reference proteome</keyword>
<reference evidence="4 5" key="2">
    <citation type="journal article" date="2015" name="Stand. Genomic Sci.">
        <title>High quality draft genomic sequence of Arenimonas donghaensis DSM 18148(T).</title>
        <authorList>
            <person name="Chen F."/>
            <person name="Wang H."/>
            <person name="Cao Y."/>
            <person name="Li X."/>
            <person name="Wang G."/>
        </authorList>
    </citation>
    <scope>NUCLEOTIDE SEQUENCE [LARGE SCALE GENOMIC DNA]</scope>
    <source>
        <strain evidence="4 5">HO3-R19</strain>
    </source>
</reference>
<dbReference type="OrthoDB" id="9811073at2"/>
<dbReference type="InterPro" id="IPR004622">
    <property type="entry name" value="DNA_pol_HolB"/>
</dbReference>
<dbReference type="PANTHER" id="PTHR11669">
    <property type="entry name" value="REPLICATION FACTOR C / DNA POLYMERASE III GAMMA-TAU SUBUNIT"/>
    <property type="match status" value="1"/>
</dbReference>
<name>A0A087MKR3_9GAMM</name>
<dbReference type="EMBL" id="AVCJ01000003">
    <property type="protein sequence ID" value="KFL37466.1"/>
    <property type="molecule type" value="Genomic_DNA"/>
</dbReference>
<protein>
    <recommendedName>
        <fullName evidence="1">DNA-directed DNA polymerase</fullName>
        <ecNumber evidence="1">2.7.7.7</ecNumber>
    </recommendedName>
</protein>
<dbReference type="GO" id="GO:0003887">
    <property type="term" value="F:DNA-directed DNA polymerase activity"/>
    <property type="evidence" value="ECO:0007669"/>
    <property type="project" value="UniProtKB-KW"/>
</dbReference>
<reference evidence="5" key="1">
    <citation type="submission" date="2013-08" db="EMBL/GenBank/DDBJ databases">
        <title>Genome sequencing of Arenimonas donghaensis.</title>
        <authorList>
            <person name="Chen F."/>
            <person name="Wang G."/>
        </authorList>
    </citation>
    <scope>NUCLEOTIDE SEQUENCE [LARGE SCALE GENOMIC DNA]</scope>
    <source>
        <strain evidence="5">HO3-R19</strain>
    </source>
</reference>
<dbReference type="Proteomes" id="UP000029085">
    <property type="component" value="Unassembled WGS sequence"/>
</dbReference>
<evidence type="ECO:0000313" key="4">
    <source>
        <dbReference type="EMBL" id="KFL37466.1"/>
    </source>
</evidence>
<dbReference type="STRING" id="1121014.N788_09745"/>
<dbReference type="GO" id="GO:0006261">
    <property type="term" value="P:DNA-templated DNA replication"/>
    <property type="evidence" value="ECO:0007669"/>
    <property type="project" value="TreeGrafter"/>
</dbReference>
<proteinExistence type="predicted"/>
<dbReference type="InterPro" id="IPR027417">
    <property type="entry name" value="P-loop_NTPase"/>
</dbReference>
<keyword evidence="2" id="KW-0548">Nucleotidyltransferase</keyword>
<comment type="catalytic activity">
    <reaction evidence="3">
        <text>DNA(n) + a 2'-deoxyribonucleoside 5'-triphosphate = DNA(n+1) + diphosphate</text>
        <dbReference type="Rhea" id="RHEA:22508"/>
        <dbReference type="Rhea" id="RHEA-COMP:17339"/>
        <dbReference type="Rhea" id="RHEA-COMP:17340"/>
        <dbReference type="ChEBI" id="CHEBI:33019"/>
        <dbReference type="ChEBI" id="CHEBI:61560"/>
        <dbReference type="ChEBI" id="CHEBI:173112"/>
        <dbReference type="EC" id="2.7.7.7"/>
    </reaction>
</comment>
<keyword evidence="2" id="KW-0239">DNA-directed DNA polymerase</keyword>
<dbReference type="Gene3D" id="3.40.50.300">
    <property type="entry name" value="P-loop containing nucleotide triphosphate hydrolases"/>
    <property type="match status" value="1"/>
</dbReference>
<dbReference type="PATRIC" id="fig|1121014.3.peg.708"/>
<organism evidence="4 5">
    <name type="scientific">Arenimonas donghaensis DSM 18148 = HO3-R19</name>
    <dbReference type="NCBI Taxonomy" id="1121014"/>
    <lineage>
        <taxon>Bacteria</taxon>
        <taxon>Pseudomonadati</taxon>
        <taxon>Pseudomonadota</taxon>
        <taxon>Gammaproteobacteria</taxon>
        <taxon>Lysobacterales</taxon>
        <taxon>Lysobacteraceae</taxon>
        <taxon>Arenimonas</taxon>
    </lineage>
</organism>
<dbReference type="SUPFAM" id="SSF52540">
    <property type="entry name" value="P-loop containing nucleoside triphosphate hydrolases"/>
    <property type="match status" value="1"/>
</dbReference>
<evidence type="ECO:0000256" key="1">
    <source>
        <dbReference type="ARBA" id="ARBA00012417"/>
    </source>
</evidence>
<evidence type="ECO:0000256" key="2">
    <source>
        <dbReference type="ARBA" id="ARBA00022932"/>
    </source>
</evidence>
<gene>
    <name evidence="4" type="ORF">N788_09745</name>
</gene>
<evidence type="ECO:0000313" key="5">
    <source>
        <dbReference type="Proteomes" id="UP000029085"/>
    </source>
</evidence>
<dbReference type="Pfam" id="PF13177">
    <property type="entry name" value="DNA_pol3_delta2"/>
    <property type="match status" value="1"/>
</dbReference>
<dbReference type="AlphaFoldDB" id="A0A087MKR3"/>